<feature type="domain" description="JAB1/MPN/MOV34 metalloenzyme" evidence="3">
    <location>
        <begin position="14"/>
        <end position="155"/>
    </location>
</feature>
<evidence type="ECO:0000313" key="5">
    <source>
        <dbReference type="Proteomes" id="UP001530400"/>
    </source>
</evidence>
<accession>A0ABD3N363</accession>
<dbReference type="Pfam" id="PF01398">
    <property type="entry name" value="JAB"/>
    <property type="match status" value="1"/>
</dbReference>
<proteinExistence type="inferred from homology"/>
<gene>
    <name evidence="4" type="ORF">ACHAWO_002238</name>
</gene>
<dbReference type="EMBL" id="JALLPJ020001308">
    <property type="protein sequence ID" value="KAL3770521.1"/>
    <property type="molecule type" value="Genomic_DNA"/>
</dbReference>
<dbReference type="Gene3D" id="3.40.140.10">
    <property type="entry name" value="Cytidine Deaminase, domain 2"/>
    <property type="match status" value="1"/>
</dbReference>
<reference evidence="4 5" key="1">
    <citation type="submission" date="2024-10" db="EMBL/GenBank/DDBJ databases">
        <title>Updated reference genomes for cyclostephanoid diatoms.</title>
        <authorList>
            <person name="Roberts W.R."/>
            <person name="Alverson A.J."/>
        </authorList>
    </citation>
    <scope>NUCLEOTIDE SEQUENCE [LARGE SCALE GENOMIC DNA]</scope>
    <source>
        <strain evidence="4 5">AJA010-31</strain>
    </source>
</reference>
<comment type="caution">
    <text evidence="4">The sequence shown here is derived from an EMBL/GenBank/DDBJ whole genome shotgun (WGS) entry which is preliminary data.</text>
</comment>
<dbReference type="AlphaFoldDB" id="A0ABD3N363"/>
<protein>
    <recommendedName>
        <fullName evidence="3">JAB1/MPN/MOV34 metalloenzyme domain-containing protein</fullName>
    </recommendedName>
</protein>
<feature type="region of interest" description="Disordered" evidence="2">
    <location>
        <begin position="198"/>
        <end position="245"/>
    </location>
</feature>
<name>A0ABD3N363_9STRA</name>
<dbReference type="PANTHER" id="PTHR10540">
    <property type="entry name" value="EUKARYOTIC TRANSLATION INITIATION FACTOR 3 SUBUNIT F-RELATED"/>
    <property type="match status" value="1"/>
</dbReference>
<dbReference type="InterPro" id="IPR024969">
    <property type="entry name" value="EIF3F/CSN6-like_C"/>
</dbReference>
<organism evidence="4 5">
    <name type="scientific">Cyclotella atomus</name>
    <dbReference type="NCBI Taxonomy" id="382360"/>
    <lineage>
        <taxon>Eukaryota</taxon>
        <taxon>Sar</taxon>
        <taxon>Stramenopiles</taxon>
        <taxon>Ochrophyta</taxon>
        <taxon>Bacillariophyta</taxon>
        <taxon>Coscinodiscophyceae</taxon>
        <taxon>Thalassiosirophycidae</taxon>
        <taxon>Stephanodiscales</taxon>
        <taxon>Stephanodiscaceae</taxon>
        <taxon>Cyclotella</taxon>
    </lineage>
</organism>
<dbReference type="SMART" id="SM00232">
    <property type="entry name" value="JAB_MPN"/>
    <property type="match status" value="1"/>
</dbReference>
<evidence type="ECO:0000256" key="1">
    <source>
        <dbReference type="ARBA" id="ARBA00010893"/>
    </source>
</evidence>
<dbReference type="Proteomes" id="UP001530400">
    <property type="component" value="Unassembled WGS sequence"/>
</dbReference>
<keyword evidence="5" id="KW-1185">Reference proteome</keyword>
<evidence type="ECO:0000256" key="2">
    <source>
        <dbReference type="SAM" id="MobiDB-lite"/>
    </source>
</evidence>
<evidence type="ECO:0000259" key="3">
    <source>
        <dbReference type="SMART" id="SM00232"/>
    </source>
</evidence>
<dbReference type="InterPro" id="IPR000555">
    <property type="entry name" value="JAMM/MPN+_dom"/>
</dbReference>
<comment type="similarity">
    <text evidence="1">Belongs to the peptidase M67A family. CSN6 subfamily.</text>
</comment>
<dbReference type="PANTHER" id="PTHR10540:SF8">
    <property type="entry name" value="COP9 SIGNALOSOME COMPLEX SUBUNIT 6"/>
    <property type="match status" value="1"/>
</dbReference>
<evidence type="ECO:0000313" key="4">
    <source>
        <dbReference type="EMBL" id="KAL3770521.1"/>
    </source>
</evidence>
<sequence length="365" mass="40232">MEVDTTTTTSSSKHIKVHPLSILSISDHHTRITTGGSSLPLNSPTIGLLFGTQTPTSISIVDAEELDPSTAASSSALTKIELHRKVFPLHNVVGWYRVGEKDPTSLDLSRSRGEISKYCSAPLFLLMDPCAEDVKQYDIVDDDQLPLMVYETVEESGGGNNNAACFVNVNFELETFDPERIALEKVFRDAPKPAVVMKKKEDDDKMGNIGEDPQRKVKKCKKEETKSEIVSSEPKNKGEKVTPSKLDQGLDGLQCSIRAMNARMRILLEFLRRVDKGEVPRDDGLLKSVNGLIQQLPLVCAALEEGVASSLSDNVGNSRTPLRELENEYNDTMLLSYLAVVAKTAKSVHTYTEKYRSACEGSRRG</sequence>
<dbReference type="Pfam" id="PF13012">
    <property type="entry name" value="MitMem_reg"/>
    <property type="match status" value="1"/>
</dbReference>